<name>A0A1N7ST02_9BURK</name>
<dbReference type="EMBL" id="CYGY02000083">
    <property type="protein sequence ID" value="SIT50488.1"/>
    <property type="molecule type" value="Genomic_DNA"/>
</dbReference>
<organism evidence="1 2">
    <name type="scientific">Paraburkholderia piptadeniae</name>
    <dbReference type="NCBI Taxonomy" id="1701573"/>
    <lineage>
        <taxon>Bacteria</taxon>
        <taxon>Pseudomonadati</taxon>
        <taxon>Pseudomonadota</taxon>
        <taxon>Betaproteobacteria</taxon>
        <taxon>Burkholderiales</taxon>
        <taxon>Burkholderiaceae</taxon>
        <taxon>Paraburkholderia</taxon>
    </lineage>
</organism>
<accession>A0A1N7ST02</accession>
<evidence type="ECO:0000313" key="1">
    <source>
        <dbReference type="EMBL" id="SIT50488.1"/>
    </source>
</evidence>
<dbReference type="AlphaFoldDB" id="A0A1N7ST02"/>
<proteinExistence type="predicted"/>
<dbReference type="Proteomes" id="UP000195569">
    <property type="component" value="Unassembled WGS sequence"/>
</dbReference>
<evidence type="ECO:0000313" key="2">
    <source>
        <dbReference type="Proteomes" id="UP000195569"/>
    </source>
</evidence>
<protein>
    <submittedName>
        <fullName evidence="1">Uncharacterized protein</fullName>
    </submittedName>
</protein>
<gene>
    <name evidence="1" type="ORF">BN2476_830059</name>
</gene>
<reference evidence="1" key="1">
    <citation type="submission" date="2016-12" db="EMBL/GenBank/DDBJ databases">
        <authorList>
            <person name="Moulin L."/>
        </authorList>
    </citation>
    <scope>NUCLEOTIDE SEQUENCE [LARGE SCALE GENOMIC DNA]</scope>
    <source>
        <strain evidence="1">STM 7183</strain>
    </source>
</reference>
<keyword evidence="2" id="KW-1185">Reference proteome</keyword>
<comment type="caution">
    <text evidence="1">The sequence shown here is derived from an EMBL/GenBank/DDBJ whole genome shotgun (WGS) entry which is preliminary data.</text>
</comment>
<sequence>MPILVTESELLDAMVEGKSYRVDAVANLIPDAPKPAVKDALLGLVKKGDVWKTYNGGRWEYVRLSTQDFDDMRTRRADRVDIPEWMRGSLTGYEATLGRHRAVCEASRTLFRS</sequence>